<feature type="compositionally biased region" description="Basic and acidic residues" evidence="2">
    <location>
        <begin position="508"/>
        <end position="525"/>
    </location>
</feature>
<evidence type="ECO:0000313" key="3">
    <source>
        <dbReference type="EMBL" id="PFH34803.1"/>
    </source>
</evidence>
<feature type="compositionally biased region" description="Basic and acidic residues" evidence="2">
    <location>
        <begin position="2754"/>
        <end position="2774"/>
    </location>
</feature>
<feature type="compositionally biased region" description="Low complexity" evidence="2">
    <location>
        <begin position="1318"/>
        <end position="1331"/>
    </location>
</feature>
<dbReference type="VEuPathDB" id="ToxoDB:BESB_068360"/>
<evidence type="ECO:0000256" key="2">
    <source>
        <dbReference type="SAM" id="MobiDB-lite"/>
    </source>
</evidence>
<feature type="compositionally biased region" description="Basic and acidic residues" evidence="2">
    <location>
        <begin position="2554"/>
        <end position="2570"/>
    </location>
</feature>
<feature type="region of interest" description="Disordered" evidence="2">
    <location>
        <begin position="508"/>
        <end position="594"/>
    </location>
</feature>
<feature type="compositionally biased region" description="Basic and acidic residues" evidence="2">
    <location>
        <begin position="1240"/>
        <end position="1250"/>
    </location>
</feature>
<feature type="region of interest" description="Disordered" evidence="2">
    <location>
        <begin position="2016"/>
        <end position="2096"/>
    </location>
</feature>
<dbReference type="OrthoDB" id="332252at2759"/>
<feature type="compositionally biased region" description="Basic and acidic residues" evidence="2">
    <location>
        <begin position="667"/>
        <end position="680"/>
    </location>
</feature>
<feature type="region of interest" description="Disordered" evidence="2">
    <location>
        <begin position="2182"/>
        <end position="2325"/>
    </location>
</feature>
<feature type="compositionally biased region" description="Basic and acidic residues" evidence="2">
    <location>
        <begin position="1010"/>
        <end position="1026"/>
    </location>
</feature>
<dbReference type="KEGG" id="bbes:BESB_068360"/>
<feature type="region of interest" description="Disordered" evidence="2">
    <location>
        <begin position="2341"/>
        <end position="2443"/>
    </location>
</feature>
<feature type="region of interest" description="Disordered" evidence="2">
    <location>
        <begin position="1559"/>
        <end position="1585"/>
    </location>
</feature>
<feature type="compositionally biased region" description="Basic and acidic residues" evidence="2">
    <location>
        <begin position="2052"/>
        <end position="2073"/>
    </location>
</feature>
<feature type="region of interest" description="Disordered" evidence="2">
    <location>
        <begin position="607"/>
        <end position="637"/>
    </location>
</feature>
<keyword evidence="4" id="KW-1185">Reference proteome</keyword>
<feature type="region of interest" description="Disordered" evidence="2">
    <location>
        <begin position="1480"/>
        <end position="1513"/>
    </location>
</feature>
<name>A0A2A9MGL8_BESBE</name>
<feature type="compositionally biased region" description="Basic and acidic residues" evidence="2">
    <location>
        <begin position="1778"/>
        <end position="1796"/>
    </location>
</feature>
<feature type="compositionally biased region" description="Low complexity" evidence="2">
    <location>
        <begin position="2221"/>
        <end position="2231"/>
    </location>
</feature>
<feature type="compositionally biased region" description="Low complexity" evidence="2">
    <location>
        <begin position="2405"/>
        <end position="2416"/>
    </location>
</feature>
<comment type="caution">
    <text evidence="3">The sequence shown here is derived from an EMBL/GenBank/DDBJ whole genome shotgun (WGS) entry which is preliminary data.</text>
</comment>
<feature type="region of interest" description="Disordered" evidence="2">
    <location>
        <begin position="1618"/>
        <end position="1674"/>
    </location>
</feature>
<feature type="region of interest" description="Disordered" evidence="2">
    <location>
        <begin position="873"/>
        <end position="1156"/>
    </location>
</feature>
<feature type="compositionally biased region" description="Basic and acidic residues" evidence="2">
    <location>
        <begin position="2234"/>
        <end position="2246"/>
    </location>
</feature>
<feature type="region of interest" description="Disordered" evidence="2">
    <location>
        <begin position="1717"/>
        <end position="1746"/>
    </location>
</feature>
<feature type="compositionally biased region" description="Polar residues" evidence="2">
    <location>
        <begin position="1181"/>
        <end position="1194"/>
    </location>
</feature>
<feature type="region of interest" description="Disordered" evidence="2">
    <location>
        <begin position="2552"/>
        <end position="2589"/>
    </location>
</feature>
<accession>A0A2A9MGL8</accession>
<feature type="compositionally biased region" description="Low complexity" evidence="2">
    <location>
        <begin position="1720"/>
        <end position="1731"/>
    </location>
</feature>
<dbReference type="Proteomes" id="UP000224006">
    <property type="component" value="Chromosome VI"/>
</dbReference>
<feature type="compositionally biased region" description="Basic residues" evidence="2">
    <location>
        <begin position="1066"/>
        <end position="1076"/>
    </location>
</feature>
<proteinExistence type="predicted"/>
<feature type="region of interest" description="Disordered" evidence="2">
    <location>
        <begin position="1762"/>
        <end position="1885"/>
    </location>
</feature>
<dbReference type="EMBL" id="NWUJ01000006">
    <property type="protein sequence ID" value="PFH34803.1"/>
    <property type="molecule type" value="Genomic_DNA"/>
</dbReference>
<feature type="region of interest" description="Disordered" evidence="2">
    <location>
        <begin position="1315"/>
        <end position="1449"/>
    </location>
</feature>
<feature type="compositionally biased region" description="Basic and acidic residues" evidence="2">
    <location>
        <begin position="1561"/>
        <end position="1585"/>
    </location>
</feature>
<feature type="compositionally biased region" description="Basic and acidic residues" evidence="2">
    <location>
        <begin position="2281"/>
        <end position="2305"/>
    </location>
</feature>
<organism evidence="3 4">
    <name type="scientific">Besnoitia besnoiti</name>
    <name type="common">Apicomplexan protozoan</name>
    <dbReference type="NCBI Taxonomy" id="94643"/>
    <lineage>
        <taxon>Eukaryota</taxon>
        <taxon>Sar</taxon>
        <taxon>Alveolata</taxon>
        <taxon>Apicomplexa</taxon>
        <taxon>Conoidasida</taxon>
        <taxon>Coccidia</taxon>
        <taxon>Eucoccidiorida</taxon>
        <taxon>Eimeriorina</taxon>
        <taxon>Sarcocystidae</taxon>
        <taxon>Besnoitia</taxon>
    </lineage>
</organism>
<feature type="compositionally biased region" description="Basic and acidic residues" evidence="2">
    <location>
        <begin position="926"/>
        <end position="936"/>
    </location>
</feature>
<feature type="region of interest" description="Disordered" evidence="2">
    <location>
        <begin position="129"/>
        <end position="151"/>
    </location>
</feature>
<feature type="compositionally biased region" description="Basic and acidic residues" evidence="2">
    <location>
        <begin position="2016"/>
        <end position="2026"/>
    </location>
</feature>
<sequence length="2831" mass="304781">MAVSDLVFRCWRYWAWLRCSTAQTRPRACSVFSAPFSVRGASPALAGDRRGCLQSLHHRGGAGWSPEGPQRGALATRQRMQELKELDLLQRQEKLQRRLVALQEEQRQREQETAQDGASHSEDAVALLNGLSSAPGDPSKASDAEKQSQQLGAAAIRTSGGVGGGRGPDPEPLGGAREFQKKLSYRGGGNAGRRVTVEISSDRFPLQNDALQEKAHDRDFSFGDLLPLPNSFLSGSGEDGQCPPAGDESLQPLSGCGARSRSLEVYGDKENRAPRDNGRHGYTSTQFPCFVDSVDSALPSFLSKPGDPSLFLSSSLGSSGLCASFGNSPVAVSASAGPLRHPVDSDVPRPQQTPDAAACASVFSSLAHSRKTRAPTLLQCEWAAAASLPLSPLPLARPGEACFQVSEASGCAVRRSLSWRQYPVDADERATPADKSQRRTKSVLPASRNSGAVVFELSARAIDETPQSAGAIQQPISYILPSGRSRDICPPHKHLAQQLKLRERKQQERLQRLERQQRREEEARKRTTQASGKTQKAEQGATLRGQSRQPPRTDARGSPSEQTPSPAHAKTLRFSGQGPASKTRGAEARAAPPALSLFVPTTAKASTQKAKGLHSSDIRCSTEPVGPSSRSTDLGGATVRTQPVKVRVRTREGQLAHPYSAGPANAAERESGVNVAEKRAARAALTRVAGDASPQALRRKRDERGGRGGNLSLPSDSAAPSDAVEPRRRECHAPVPSRRADYRSAALVGYEPPREGLRPARGGDPVHSKGSGADPRSAPSSLKTSVAPVKPCSVPLRREGQGELRGRDTLIVCGEGLLGSRRKRDGDSLSCGGRQDTDACEARGHLQYQPEEEDDKKLRRLVRMLRARLLETEEMEAEGHSPESAGGQGRARLRRAEGQAKQPGRKGEHWEGRVGGKEDDEGLGGEARKDPRRDSLAGRQSPRASCPRVTHASLTSRKKGERVRSEQGAERGLFSNRLQDEDASVEDSRSRTSAESDSGWSIVRRLRRILQVEEERRRKGKPDLTARGRGQRTRRRPPSAGRAATSESDTAARVVRHRAAKSETRRSRKRGFRPNKHQSLSPANWGGLSTRRRQQWTESASPSTSGSFSSFRESASLLSSAGPSSASASSLFSPSSLSPGQQAALGNAASLASSTSSASAPSLITKWLHYSATLLQSQALADSKPQSPSAQLESPSCLKSRRRRRQEESETGSTLHPRRNREKSSPICTRRSEDESEEDSRDRAGRRRESLSSSSFPSRSPRLRLGGADVSSARATGTARRSGRKGRSRETKKRYNPLTEDPVDVVRRIKKRLGLPVSSESSRQSSPDRASLVGASPCSDEKRRLQPRKQRLEGQATTLADATDGSGSPWPGRRREPSLRAPDHDSPAFVAASVDTPQPRGAQVSRDARGAEVGLAWSEEESGRVRPPPRAHPAATRAISPEKGEEREGFDAYLKANEDGASHSRAWNPLSSLSLSISSSSRSCSPSKNRVAAASGVTQPAAGCQDRGRGDPRDLVRLSDSGDLRLSLSAEPVLAEQRRGGCKQERAPGAGVEIDVTLVRLQERPPRADARDRRSKTPETREPCESLRLAEQLQTGPNAETAHQAVQRRSSQLLSSFVSEDSHLEEEPGSAARHKPTASSRNTRDSTPVLAGGTHQEAYEPGEVPQPAPRATFKGTPDVEIHADGTFHLSTLRGRDDPQGPLRVSALLRSLSNASEVLAESGGETSGERGSLPTQQTEAGGASSGGRRVFLCAHRATRQLDGGDEAADTRAPLAHVGMHGESEKRPDMPRELRTPDNDVVLAPERPRKQLDAVSHEEEETKSLKHAGINGGASDRRTVSLSPVNSCRGETALSGATSAHKSVADGEGAERHDAEPQSQPSPRSGAYLFSEFPHADDRFEEVRPCEDRELGQTLSAQLADIQQLQSLLEEAAALEGPAPHLPRFVDGGSPAGPTAGKFEGEQTIKNDDGNHVSIDDCPPKSANLERLAQVAACRAQGQALSLKGSAQDAGAVLDDRVTAGSEGREGDILTESAMGSGDQRSRYAEGGPGERSQPAREERAERQNEARRRSEAAPRTESSQHQIERAPGRATCGKRATESQADDLLSLSRSGASLGGMLAALCHGTSEYCEGASDRPASAHAAHVLGCETLAPLAAETAWLSLSPEEGKGLGQEEMIVNQASGINADLPSGSTGSRGLRSKGPKGLPVRESEELDARARPPRADSANLRAAAAHNDQPEKGSRDRVSGAEDGGSLATRHASVDCEETPGAVQATQSRNLVPTRAEDCKDEDSSGKRAEGDEKTEMRPQEGFNNETQTQISPPKSLLPMLTNLLQTQQPLLQRLLEQLQDSKGLPGDSERGDKELPSVSAPLAARASGQGLHKPPTVLDRESKFPSTAHADTCGETRAAQGSGAHAAAGPSENASALPQGVPSLADMQGHSAAASLTAEWSCAVAAPREEGGLPAAQGRRRPAERQEGHQLSAAHSAESARVSGQDRREDYTEAEAVLTQKQQEDRAEAPPRVHPAPAGTAQDEQLMDVPDEGIRENVDRLNTSELEGERRGPEGLFRGKIEDGQLPGGGTLPEEGRPEGQERLQLRDRLRAPKELVELGWLIASFSEIQHTLQNDSTKGPKSARVPETGFTEWEDMLSKQRSLFLEIIARQPLSVLGSLPPPEMTDERKALAQEGDWSCGGSDKPRHSRRSAVAPREAEHSSRGREGCRTSGDVFFGRGRATVGAWLDRRGTESDDSDSVCCLPSTRKDSEEERGLMEVLSLEKRSRSGHRRRRYPMSRGADVHDREETNEHRWLNWGGAEAYLEQRRRLHEIVQRELGSEED</sequence>
<feature type="compositionally biased region" description="Basic and acidic residues" evidence="2">
    <location>
        <begin position="1804"/>
        <end position="1822"/>
    </location>
</feature>
<feature type="compositionally biased region" description="Low complexity" evidence="2">
    <location>
        <begin position="1097"/>
        <end position="1156"/>
    </location>
</feature>
<feature type="region of interest" description="Disordered" evidence="2">
    <location>
        <begin position="233"/>
        <end position="253"/>
    </location>
</feature>
<feature type="region of interest" description="Disordered" evidence="2">
    <location>
        <begin position="2683"/>
        <end position="2718"/>
    </location>
</feature>
<reference evidence="3 4" key="1">
    <citation type="submission" date="2017-09" db="EMBL/GenBank/DDBJ databases">
        <title>Genome sequencing of Besnoitia besnoiti strain Bb-Ger1.</title>
        <authorList>
            <person name="Schares G."/>
            <person name="Venepally P."/>
            <person name="Lorenzi H.A."/>
        </authorList>
    </citation>
    <scope>NUCLEOTIDE SEQUENCE [LARGE SCALE GENOMIC DNA]</scope>
    <source>
        <strain evidence="3 4">Bb-Ger1</strain>
    </source>
</reference>
<feature type="region of interest" description="Disordered" evidence="2">
    <location>
        <begin position="652"/>
        <end position="787"/>
    </location>
</feature>
<dbReference type="RefSeq" id="XP_029218812.1">
    <property type="nucleotide sequence ID" value="XM_029365229.1"/>
</dbReference>
<dbReference type="GeneID" id="40311762"/>
<evidence type="ECO:0000256" key="1">
    <source>
        <dbReference type="SAM" id="Coils"/>
    </source>
</evidence>
<feature type="compositionally biased region" description="Basic and acidic residues" evidence="2">
    <location>
        <begin position="1373"/>
        <end position="1386"/>
    </location>
</feature>
<feature type="compositionally biased region" description="Basic residues" evidence="2">
    <location>
        <begin position="1281"/>
        <end position="1295"/>
    </location>
</feature>
<feature type="compositionally biased region" description="Basic and acidic residues" evidence="2">
    <location>
        <begin position="1440"/>
        <end position="1449"/>
    </location>
</feature>
<feature type="coiled-coil region" evidence="1">
    <location>
        <begin position="85"/>
        <end position="112"/>
    </location>
</feature>
<feature type="region of interest" description="Disordered" evidence="2">
    <location>
        <begin position="2740"/>
        <end position="2797"/>
    </location>
</feature>
<feature type="region of interest" description="Disordered" evidence="2">
    <location>
        <begin position="1594"/>
        <end position="1613"/>
    </location>
</feature>
<feature type="compositionally biased region" description="Basic and acidic residues" evidence="2">
    <location>
        <begin position="1957"/>
        <end position="1970"/>
    </location>
</feature>
<feature type="compositionally biased region" description="Basic and acidic residues" evidence="2">
    <location>
        <begin position="2509"/>
        <end position="2518"/>
    </location>
</feature>
<feature type="compositionally biased region" description="Basic and acidic residues" evidence="2">
    <location>
        <begin position="2205"/>
        <end position="2220"/>
    </location>
</feature>
<keyword evidence="1" id="KW-0175">Coiled coil</keyword>
<feature type="compositionally biased region" description="Polar residues" evidence="2">
    <location>
        <begin position="2308"/>
        <end position="2319"/>
    </location>
</feature>
<feature type="region of interest" description="Disordered" evidence="2">
    <location>
        <begin position="1949"/>
        <end position="1970"/>
    </location>
</feature>
<feature type="compositionally biased region" description="Basic residues" evidence="2">
    <location>
        <begin position="2775"/>
        <end position="2784"/>
    </location>
</feature>
<feature type="compositionally biased region" description="Low complexity" evidence="2">
    <location>
        <begin position="1251"/>
        <end position="1265"/>
    </location>
</feature>
<feature type="compositionally biased region" description="Basic and acidic residues" evidence="2">
    <location>
        <begin position="905"/>
        <end position="917"/>
    </location>
</feature>
<feature type="compositionally biased region" description="Basic and acidic residues" evidence="2">
    <location>
        <begin position="724"/>
        <end position="742"/>
    </location>
</feature>
<evidence type="ECO:0000313" key="4">
    <source>
        <dbReference type="Proteomes" id="UP000224006"/>
    </source>
</evidence>
<feature type="region of interest" description="Disordered" evidence="2">
    <location>
        <begin position="157"/>
        <end position="176"/>
    </location>
</feature>
<feature type="region of interest" description="Disordered" evidence="2">
    <location>
        <begin position="1181"/>
        <end position="1303"/>
    </location>
</feature>
<feature type="compositionally biased region" description="Low complexity" evidence="2">
    <location>
        <begin position="711"/>
        <end position="723"/>
    </location>
</feature>
<protein>
    <submittedName>
        <fullName evidence="3">Uncharacterized protein</fullName>
    </submittedName>
</protein>
<feature type="region of interest" description="Disordered" evidence="2">
    <location>
        <begin position="2456"/>
        <end position="2533"/>
    </location>
</feature>
<feature type="compositionally biased region" description="Basic and acidic residues" evidence="2">
    <location>
        <begin position="1861"/>
        <end position="1874"/>
    </location>
</feature>
<gene>
    <name evidence="3" type="ORF">BESB_068360</name>
</gene>
<feature type="compositionally biased region" description="Basic and acidic residues" evidence="2">
    <location>
        <begin position="2704"/>
        <end position="2716"/>
    </location>
</feature>